<dbReference type="AlphaFoldDB" id="L1MEH2"/>
<name>L1MEH2_9CORY</name>
<dbReference type="InterPro" id="IPR036390">
    <property type="entry name" value="WH_DNA-bd_sf"/>
</dbReference>
<dbReference type="RefSeq" id="WP_006064035.1">
    <property type="nucleotide sequence ID" value="NZ_KB290831.1"/>
</dbReference>
<dbReference type="Pfam" id="PF12802">
    <property type="entry name" value="MarR_2"/>
    <property type="match status" value="1"/>
</dbReference>
<dbReference type="SMART" id="SM00347">
    <property type="entry name" value="HTH_MARR"/>
    <property type="match status" value="1"/>
</dbReference>
<dbReference type="eggNOG" id="COG1846">
    <property type="taxonomic scope" value="Bacteria"/>
</dbReference>
<dbReference type="EMBL" id="AMEM01000024">
    <property type="protein sequence ID" value="EKX89339.1"/>
    <property type="molecule type" value="Genomic_DNA"/>
</dbReference>
<dbReference type="GO" id="GO:0003700">
    <property type="term" value="F:DNA-binding transcription factor activity"/>
    <property type="evidence" value="ECO:0007669"/>
    <property type="project" value="InterPro"/>
</dbReference>
<keyword evidence="3" id="KW-1185">Reference proteome</keyword>
<comment type="caution">
    <text evidence="2">The sequence shown here is derived from an EMBL/GenBank/DDBJ whole genome shotgun (WGS) entry which is preliminary data.</text>
</comment>
<dbReference type="Proteomes" id="UP000010445">
    <property type="component" value="Unassembled WGS sequence"/>
</dbReference>
<dbReference type="GO" id="GO:0006950">
    <property type="term" value="P:response to stress"/>
    <property type="evidence" value="ECO:0007669"/>
    <property type="project" value="TreeGrafter"/>
</dbReference>
<dbReference type="PANTHER" id="PTHR33164">
    <property type="entry name" value="TRANSCRIPTIONAL REGULATOR, MARR FAMILY"/>
    <property type="match status" value="1"/>
</dbReference>
<accession>L1MEH2</accession>
<dbReference type="InterPro" id="IPR036388">
    <property type="entry name" value="WH-like_DNA-bd_sf"/>
</dbReference>
<proteinExistence type="predicted"/>
<protein>
    <submittedName>
        <fullName evidence="2">Transcriptional regulator, MarR family</fullName>
    </submittedName>
</protein>
<sequence length="147" mass="15905">MEKKWAEVSVFASLIDARLGKWLTTHHGVGLTEYWALMYLAESPTRELRVNDLAAKIGLNQSSVTRLLGRLEAKGLSLRDTCPHDGRGVFAVITDKGQQLLDSASEAFGAEVERLLGGVSESGPGECPGLDGAHIREAFMQVGKKIV</sequence>
<dbReference type="Gene3D" id="1.10.10.10">
    <property type="entry name" value="Winged helix-like DNA-binding domain superfamily/Winged helix DNA-binding domain"/>
    <property type="match status" value="1"/>
</dbReference>
<evidence type="ECO:0000259" key="1">
    <source>
        <dbReference type="PROSITE" id="PS50995"/>
    </source>
</evidence>
<dbReference type="InterPro" id="IPR000835">
    <property type="entry name" value="HTH_MarR-typ"/>
</dbReference>
<dbReference type="HOGENOM" id="CLU_083287_2_4_11"/>
<dbReference type="PANTHER" id="PTHR33164:SF99">
    <property type="entry name" value="MARR FAMILY REGULATORY PROTEIN"/>
    <property type="match status" value="1"/>
</dbReference>
<reference evidence="2 3" key="1">
    <citation type="submission" date="2012-05" db="EMBL/GenBank/DDBJ databases">
        <authorList>
            <person name="Weinstock G."/>
            <person name="Sodergren E."/>
            <person name="Lobos E.A."/>
            <person name="Fulton L."/>
            <person name="Fulton R."/>
            <person name="Courtney L."/>
            <person name="Fronick C."/>
            <person name="O'Laughlin M."/>
            <person name="Godfrey J."/>
            <person name="Wilson R.M."/>
            <person name="Miner T."/>
            <person name="Farmer C."/>
            <person name="Delehaunty K."/>
            <person name="Cordes M."/>
            <person name="Minx P."/>
            <person name="Tomlinson C."/>
            <person name="Chen J."/>
            <person name="Wollam A."/>
            <person name="Pepin K.H."/>
            <person name="Bhonagiri V."/>
            <person name="Zhang X."/>
            <person name="Suruliraj S."/>
            <person name="Warren W."/>
            <person name="Mitreva M."/>
            <person name="Mardis E.R."/>
            <person name="Wilson R.K."/>
        </authorList>
    </citation>
    <scope>NUCLEOTIDE SEQUENCE [LARGE SCALE GENOMIC DNA]</scope>
    <source>
        <strain evidence="2 3">F0235</strain>
    </source>
</reference>
<evidence type="ECO:0000313" key="2">
    <source>
        <dbReference type="EMBL" id="EKX89339.1"/>
    </source>
</evidence>
<dbReference type="InterPro" id="IPR039422">
    <property type="entry name" value="MarR/SlyA-like"/>
</dbReference>
<dbReference type="OrthoDB" id="5195026at2"/>
<dbReference type="STRING" id="1035195.HMPREF9997_01810"/>
<evidence type="ECO:0000313" key="3">
    <source>
        <dbReference type="Proteomes" id="UP000010445"/>
    </source>
</evidence>
<feature type="domain" description="HTH marR-type" evidence="1">
    <location>
        <begin position="1"/>
        <end position="147"/>
    </location>
</feature>
<gene>
    <name evidence="2" type="ORF">HMPREF9997_01810</name>
</gene>
<dbReference type="PRINTS" id="PR00598">
    <property type="entry name" value="HTHMARR"/>
</dbReference>
<dbReference type="SUPFAM" id="SSF46785">
    <property type="entry name" value="Winged helix' DNA-binding domain"/>
    <property type="match status" value="1"/>
</dbReference>
<organism evidence="2 3">
    <name type="scientific">Corynebacterium durum F0235</name>
    <dbReference type="NCBI Taxonomy" id="1035195"/>
    <lineage>
        <taxon>Bacteria</taxon>
        <taxon>Bacillati</taxon>
        <taxon>Actinomycetota</taxon>
        <taxon>Actinomycetes</taxon>
        <taxon>Mycobacteriales</taxon>
        <taxon>Corynebacteriaceae</taxon>
        <taxon>Corynebacterium</taxon>
    </lineage>
</organism>
<dbReference type="PATRIC" id="fig|1035195.3.peg.1635"/>
<dbReference type="PROSITE" id="PS50995">
    <property type="entry name" value="HTH_MARR_2"/>
    <property type="match status" value="1"/>
</dbReference>